<accession>A0A1M5FSS5</accession>
<evidence type="ECO:0008006" key="9">
    <source>
        <dbReference type="Google" id="ProtNLM"/>
    </source>
</evidence>
<dbReference type="PANTHER" id="PTHR30250:SF26">
    <property type="entry name" value="PSMA PROTEIN"/>
    <property type="match status" value="1"/>
</dbReference>
<keyword evidence="2" id="KW-1003">Cell membrane</keyword>
<feature type="transmembrane region" description="Helical" evidence="6">
    <location>
        <begin position="257"/>
        <end position="280"/>
    </location>
</feature>
<dbReference type="STRING" id="1346286.SAMN05444362_112103"/>
<feature type="transmembrane region" description="Helical" evidence="6">
    <location>
        <begin position="286"/>
        <end position="306"/>
    </location>
</feature>
<keyword evidence="3 6" id="KW-0812">Transmembrane</keyword>
<keyword evidence="5 6" id="KW-0472">Membrane</keyword>
<dbReference type="PANTHER" id="PTHR30250">
    <property type="entry name" value="PST FAMILY PREDICTED COLANIC ACID TRANSPORTER"/>
    <property type="match status" value="1"/>
</dbReference>
<feature type="transmembrane region" description="Helical" evidence="6">
    <location>
        <begin position="42"/>
        <end position="61"/>
    </location>
</feature>
<feature type="transmembrane region" description="Helical" evidence="6">
    <location>
        <begin position="12"/>
        <end position="36"/>
    </location>
</feature>
<evidence type="ECO:0000313" key="7">
    <source>
        <dbReference type="EMBL" id="SHF94607.1"/>
    </source>
</evidence>
<gene>
    <name evidence="7" type="ORF">SAMN05444362_112103</name>
</gene>
<proteinExistence type="predicted"/>
<dbReference type="EMBL" id="FQUC01000012">
    <property type="protein sequence ID" value="SHF94607.1"/>
    <property type="molecule type" value="Genomic_DNA"/>
</dbReference>
<dbReference type="InterPro" id="IPR050833">
    <property type="entry name" value="Poly_Biosynth_Transport"/>
</dbReference>
<dbReference type="AlphaFoldDB" id="A0A1M5FSS5"/>
<evidence type="ECO:0000256" key="5">
    <source>
        <dbReference type="ARBA" id="ARBA00023136"/>
    </source>
</evidence>
<evidence type="ECO:0000313" key="8">
    <source>
        <dbReference type="Proteomes" id="UP000184480"/>
    </source>
</evidence>
<reference evidence="8" key="1">
    <citation type="submission" date="2016-11" db="EMBL/GenBank/DDBJ databases">
        <authorList>
            <person name="Varghese N."/>
            <person name="Submissions S."/>
        </authorList>
    </citation>
    <scope>NUCLEOTIDE SEQUENCE [LARGE SCALE GENOMIC DNA]</scope>
    <source>
        <strain evidence="8">DSM 27370</strain>
    </source>
</reference>
<evidence type="ECO:0000256" key="6">
    <source>
        <dbReference type="SAM" id="Phobius"/>
    </source>
</evidence>
<protein>
    <recommendedName>
        <fullName evidence="9">Membrane protein involved in the export of O-antigen and teichoic acid</fullName>
    </recommendedName>
</protein>
<feature type="transmembrane region" description="Helical" evidence="6">
    <location>
        <begin position="109"/>
        <end position="131"/>
    </location>
</feature>
<dbReference type="RefSeq" id="WP_062180727.1">
    <property type="nucleotide sequence ID" value="NZ_BBXL01000011.1"/>
</dbReference>
<sequence>MSKIVITRKDVIWGYVAQFCNIGANILVLPAIFRFLPSDTLGIWYVFVNLGMFSTLIGVVFQITFSRNIAYAFGGATSLLKDGIDENARVLDEPNYPLIKSLIRTMHKFYSYVSLAMALMLFSAGLVYVYYLSRDFPDQSYILYSWLLYSASVVFGFYCIHFACILQGRGYIQEHNQLMIINRSIYMLLTYIFLFSGYGLIGVAIANCISGIVNYFTGRLLAYKDGLGAILRNVTPLNFNLRAVVWRNTYRQGIANLAMYISTKGSLFYASLFIPLATIAKYGLSLQVVNVLTTISLLYYSSYAPYVAQSWVTHNVTNIRRIYTKSLVLMLILYIAGCVGVSLFGDWGLTLIGSGTTLLPTVPLALLFIVYLFDSNQALAIGLISSSNKIPYMTSAIVSALAIFILMPIFIVLFKWDIYGAILSVGIVQFCYQNWKWIQVVSRRIRLNYLQQIRLGVRYWLTSDSTKR</sequence>
<name>A0A1M5FSS5_9BACT</name>
<keyword evidence="4 6" id="KW-1133">Transmembrane helix</keyword>
<feature type="transmembrane region" description="Helical" evidence="6">
    <location>
        <begin position="185"/>
        <end position="206"/>
    </location>
</feature>
<dbReference type="GO" id="GO:0005886">
    <property type="term" value="C:plasma membrane"/>
    <property type="evidence" value="ECO:0007669"/>
    <property type="project" value="UniProtKB-SubCell"/>
</dbReference>
<evidence type="ECO:0000256" key="2">
    <source>
        <dbReference type="ARBA" id="ARBA00022475"/>
    </source>
</evidence>
<organism evidence="7 8">
    <name type="scientific">Dysgonomonas macrotermitis</name>
    <dbReference type="NCBI Taxonomy" id="1346286"/>
    <lineage>
        <taxon>Bacteria</taxon>
        <taxon>Pseudomonadati</taxon>
        <taxon>Bacteroidota</taxon>
        <taxon>Bacteroidia</taxon>
        <taxon>Bacteroidales</taxon>
        <taxon>Dysgonomonadaceae</taxon>
        <taxon>Dysgonomonas</taxon>
    </lineage>
</organism>
<dbReference type="OrthoDB" id="2864264at2"/>
<feature type="transmembrane region" description="Helical" evidence="6">
    <location>
        <begin position="143"/>
        <end position="164"/>
    </location>
</feature>
<feature type="transmembrane region" description="Helical" evidence="6">
    <location>
        <begin position="393"/>
        <end position="412"/>
    </location>
</feature>
<dbReference type="NCBIfam" id="NF041503">
    <property type="entry name" value="WZX_like"/>
    <property type="match status" value="1"/>
</dbReference>
<dbReference type="Proteomes" id="UP000184480">
    <property type="component" value="Unassembled WGS sequence"/>
</dbReference>
<evidence type="ECO:0000256" key="1">
    <source>
        <dbReference type="ARBA" id="ARBA00004651"/>
    </source>
</evidence>
<keyword evidence="8" id="KW-1185">Reference proteome</keyword>
<feature type="transmembrane region" description="Helical" evidence="6">
    <location>
        <begin position="351"/>
        <end position="373"/>
    </location>
</feature>
<dbReference type="InterPro" id="IPR048122">
    <property type="entry name" value="WZX-like"/>
</dbReference>
<feature type="transmembrane region" description="Helical" evidence="6">
    <location>
        <begin position="327"/>
        <end position="345"/>
    </location>
</feature>
<comment type="subcellular location">
    <subcellularLocation>
        <location evidence="1">Cell membrane</location>
        <topology evidence="1">Multi-pass membrane protein</topology>
    </subcellularLocation>
</comment>
<evidence type="ECO:0000256" key="3">
    <source>
        <dbReference type="ARBA" id="ARBA00022692"/>
    </source>
</evidence>
<evidence type="ECO:0000256" key="4">
    <source>
        <dbReference type="ARBA" id="ARBA00022989"/>
    </source>
</evidence>